<feature type="transmembrane region" description="Helical" evidence="5">
    <location>
        <begin position="311"/>
        <end position="332"/>
    </location>
</feature>
<evidence type="ECO:0000313" key="9">
    <source>
        <dbReference type="Proteomes" id="UP000277145"/>
    </source>
</evidence>
<dbReference type="GO" id="GO:0012505">
    <property type="term" value="C:endomembrane system"/>
    <property type="evidence" value="ECO:0007669"/>
    <property type="project" value="UniProtKB-SubCell"/>
</dbReference>
<keyword evidence="5" id="KW-1003">Cell membrane</keyword>
<keyword evidence="4 5" id="KW-0472">Membrane</keyword>
<evidence type="ECO:0000259" key="7">
    <source>
        <dbReference type="Pfam" id="PF00361"/>
    </source>
</evidence>
<keyword evidence="5" id="KW-0830">Ubiquinone</keyword>
<dbReference type="PRINTS" id="PR01434">
    <property type="entry name" value="NADHDHGNASE5"/>
</dbReference>
<feature type="transmembrane region" description="Helical" evidence="5">
    <location>
        <begin position="170"/>
        <end position="191"/>
    </location>
</feature>
<dbReference type="GO" id="GO:0005886">
    <property type="term" value="C:plasma membrane"/>
    <property type="evidence" value="ECO:0007669"/>
    <property type="project" value="UniProtKB-SubCell"/>
</dbReference>
<feature type="transmembrane region" description="Helical" evidence="5">
    <location>
        <begin position="48"/>
        <end position="68"/>
    </location>
</feature>
<organism evidence="8 9">
    <name type="scientific">Legionella pneumophila subsp. pneumophila</name>
    <dbReference type="NCBI Taxonomy" id="91891"/>
    <lineage>
        <taxon>Bacteria</taxon>
        <taxon>Pseudomonadati</taxon>
        <taxon>Pseudomonadota</taxon>
        <taxon>Gammaproteobacteria</taxon>
        <taxon>Legionellales</taxon>
        <taxon>Legionellaceae</taxon>
        <taxon>Legionella</taxon>
    </lineage>
</organism>
<dbReference type="GO" id="GO:0048038">
    <property type="term" value="F:quinone binding"/>
    <property type="evidence" value="ECO:0007669"/>
    <property type="project" value="UniProtKB-KW"/>
</dbReference>
<comment type="caution">
    <text evidence="8">The sequence shown here is derived from an EMBL/GenBank/DDBJ whole genome shotgun (WGS) entry which is preliminary data.</text>
</comment>
<dbReference type="NCBIfam" id="NF004442">
    <property type="entry name" value="PRK05777.1-5"/>
    <property type="match status" value="1"/>
</dbReference>
<evidence type="ECO:0000256" key="6">
    <source>
        <dbReference type="RuleBase" id="RU000320"/>
    </source>
</evidence>
<dbReference type="Proteomes" id="UP000277145">
    <property type="component" value="Unassembled WGS sequence"/>
</dbReference>
<evidence type="ECO:0000256" key="2">
    <source>
        <dbReference type="ARBA" id="ARBA00022692"/>
    </source>
</evidence>
<keyword evidence="5" id="KW-0520">NAD</keyword>
<proteinExistence type="inferred from homology"/>
<keyword evidence="5" id="KW-0874">Quinone</keyword>
<feature type="transmembrane region" description="Helical" evidence="5">
    <location>
        <begin position="381"/>
        <end position="404"/>
    </location>
</feature>
<keyword evidence="5" id="KW-1278">Translocase</keyword>
<feature type="transmembrane region" description="Helical" evidence="5">
    <location>
        <begin position="338"/>
        <end position="360"/>
    </location>
</feature>
<dbReference type="GO" id="GO:0008137">
    <property type="term" value="F:NADH dehydrogenase (ubiquinone) activity"/>
    <property type="evidence" value="ECO:0007669"/>
    <property type="project" value="InterPro"/>
</dbReference>
<evidence type="ECO:0000256" key="5">
    <source>
        <dbReference type="HAMAP-Rule" id="MF_00445"/>
    </source>
</evidence>
<dbReference type="InterPro" id="IPR001750">
    <property type="entry name" value="ND/Mrp_TM"/>
</dbReference>
<feature type="domain" description="NADH:quinone oxidoreductase/Mrp antiporter transmembrane" evidence="7">
    <location>
        <begin position="135"/>
        <end position="430"/>
    </location>
</feature>
<comment type="similarity">
    <text evidence="5">Belongs to the complex I subunit 2 family.</text>
</comment>
<evidence type="ECO:0000256" key="3">
    <source>
        <dbReference type="ARBA" id="ARBA00022989"/>
    </source>
</evidence>
<feature type="transmembrane region" description="Helical" evidence="5">
    <location>
        <begin position="88"/>
        <end position="104"/>
    </location>
</feature>
<feature type="transmembrane region" description="Helical" evidence="5">
    <location>
        <begin position="283"/>
        <end position="304"/>
    </location>
</feature>
<keyword evidence="5" id="KW-0813">Transport</keyword>
<keyword evidence="2 5" id="KW-0812">Transmembrane</keyword>
<gene>
    <name evidence="5 8" type="primary">nuoN</name>
    <name evidence="8" type="ORF">D1H98_05820</name>
</gene>
<dbReference type="GO" id="GO:0042773">
    <property type="term" value="P:ATP synthesis coupled electron transport"/>
    <property type="evidence" value="ECO:0007669"/>
    <property type="project" value="InterPro"/>
</dbReference>
<keyword evidence="8" id="KW-0560">Oxidoreductase</keyword>
<dbReference type="InterPro" id="IPR010096">
    <property type="entry name" value="NADH-Q_OxRdtase_suN/2"/>
</dbReference>
<feature type="transmembrane region" description="Helical" evidence="5">
    <location>
        <begin position="216"/>
        <end position="240"/>
    </location>
</feature>
<comment type="subcellular location">
    <subcellularLocation>
        <location evidence="5">Cell membrane</location>
        <topology evidence="5">Multi-pass membrane protein</topology>
    </subcellularLocation>
    <subcellularLocation>
        <location evidence="1">Endomembrane system</location>
        <topology evidence="1">Multi-pass membrane protein</topology>
    </subcellularLocation>
    <subcellularLocation>
        <location evidence="6">Membrane</location>
        <topology evidence="6">Multi-pass membrane protein</topology>
    </subcellularLocation>
</comment>
<comment type="catalytic activity">
    <reaction evidence="5">
        <text>a quinone + NADH + 5 H(+)(in) = a quinol + NAD(+) + 4 H(+)(out)</text>
        <dbReference type="Rhea" id="RHEA:57888"/>
        <dbReference type="ChEBI" id="CHEBI:15378"/>
        <dbReference type="ChEBI" id="CHEBI:24646"/>
        <dbReference type="ChEBI" id="CHEBI:57540"/>
        <dbReference type="ChEBI" id="CHEBI:57945"/>
        <dbReference type="ChEBI" id="CHEBI:132124"/>
    </reaction>
</comment>
<feature type="transmembrane region" description="Helical" evidence="5">
    <location>
        <begin position="116"/>
        <end position="133"/>
    </location>
</feature>
<protein>
    <recommendedName>
        <fullName evidence="5">NADH-quinone oxidoreductase subunit N</fullName>
        <ecNumber evidence="5">7.1.1.-</ecNumber>
    </recommendedName>
    <alternativeName>
        <fullName evidence="5">NADH dehydrogenase I subunit N</fullName>
    </alternativeName>
    <alternativeName>
        <fullName evidence="5">NDH-1 subunit N</fullName>
    </alternativeName>
</protein>
<dbReference type="AlphaFoldDB" id="A0A3A6UW71"/>
<dbReference type="HAMAP" id="MF_00445">
    <property type="entry name" value="NDH1_NuoN_1"/>
    <property type="match status" value="1"/>
</dbReference>
<dbReference type="Pfam" id="PF00361">
    <property type="entry name" value="Proton_antipo_M"/>
    <property type="match status" value="1"/>
</dbReference>
<dbReference type="EC" id="7.1.1.-" evidence="5"/>
<sequence length="490" mass="53623">MQSSSLARLNMMTLLENIHVAIPEMIILITACLALLSDLFFRHKLKSIAFYISCVGIIVSAAVSFVFIGSYKLLIFNKLFISDDISHLMKLFIDITVLLSFVYSQNYLDERQMPTGDYYVLGLFSTLGMMILVSAHSLLSLYLGLELMSLPLYAMTAIRRTDSDASEAAMKYFVMGAIASGMLLYGISLVYGATGKLDLLDVANAVAVNWQQQNTLFAFAMVFILAGVGFKLAAVPFHMWAPDVYQGAPSSVTLFISTAPKIAALGMALRFLTIGLVDITMQWQQIILVMALLSTGIGNLLAVIQTRIKRLLAYSAISHIGYALFGVLAASSAGYAAALYYILVYAVMSAAGFGLVVLMSNHGMEIDSIDDLKGLNKRNPWLAFMMLLVMFSMAGVPPTVGFFTKLLVLKALVDVHMTWLAVVGLLFTVIGAYYYLRIVKIMYFDQPENEDIVRIGTGNTIVYSLNCLSLLYLGIFPGALIAACINAFAN</sequence>
<evidence type="ECO:0000256" key="4">
    <source>
        <dbReference type="ARBA" id="ARBA00023136"/>
    </source>
</evidence>
<name>A0A3A6UW71_LEGPN</name>
<feature type="transmembrane region" description="Helical" evidence="5">
    <location>
        <begin position="416"/>
        <end position="436"/>
    </location>
</feature>
<comment type="subunit">
    <text evidence="5">NDH-1 is composed of 14 different subunits. Subunits NuoA, H, J, K, L, M, N constitute the membrane sector of the complex.</text>
</comment>
<dbReference type="GO" id="GO:0050136">
    <property type="term" value="F:NADH dehydrogenase (quinone) (non-electrogenic) activity"/>
    <property type="evidence" value="ECO:0007669"/>
    <property type="project" value="UniProtKB-UniRule"/>
</dbReference>
<reference evidence="8 9" key="1">
    <citation type="submission" date="2018-08" db="EMBL/GenBank/DDBJ databases">
        <title>Genome Sequences of Legionella pneumophila subsp. pneumophila Isolates, Recovered from a Drinking Water System in a Large Builging.</title>
        <authorList>
            <person name="Gomez-Alvarez V."/>
            <person name="Boczek L."/>
            <person name="King D."/>
            <person name="Pemberton A."/>
            <person name="Pfaller S."/>
            <person name="Rodgers M."/>
            <person name="Santodomingo J."/>
            <person name="Revetta R."/>
        </authorList>
    </citation>
    <scope>NUCLEOTIDE SEQUENCE [LARGE SCALE GENOMIC DNA]</scope>
    <source>
        <strain evidence="8 9">L01C.1</strain>
    </source>
</reference>
<dbReference type="PANTHER" id="PTHR22773">
    <property type="entry name" value="NADH DEHYDROGENASE"/>
    <property type="match status" value="1"/>
</dbReference>
<evidence type="ECO:0000313" key="8">
    <source>
        <dbReference type="EMBL" id="RJY34311.1"/>
    </source>
</evidence>
<comment type="function">
    <text evidence="5">NDH-1 shuttles electrons from NADH, via FMN and iron-sulfur (Fe-S) centers, to quinones in the respiratory chain. The immediate electron acceptor for the enzyme in this species is believed to be ubiquinone. Couples the redox reaction to proton translocation (for every two electrons transferred, four hydrogen ions are translocated across the cytoplasmic membrane), and thus conserves the redox energy in a proton gradient.</text>
</comment>
<dbReference type="NCBIfam" id="TIGR01770">
    <property type="entry name" value="NDH_I_N"/>
    <property type="match status" value="1"/>
</dbReference>
<keyword evidence="3 5" id="KW-1133">Transmembrane helix</keyword>
<dbReference type="EMBL" id="QWDR01000001">
    <property type="protein sequence ID" value="RJY34311.1"/>
    <property type="molecule type" value="Genomic_DNA"/>
</dbReference>
<feature type="transmembrane region" description="Helical" evidence="5">
    <location>
        <begin position="470"/>
        <end position="489"/>
    </location>
</feature>
<evidence type="ECO:0000256" key="1">
    <source>
        <dbReference type="ARBA" id="ARBA00004127"/>
    </source>
</evidence>
<accession>A0A3A6UW71</accession>
<feature type="transmembrane region" description="Helical" evidence="5">
    <location>
        <begin position="20"/>
        <end position="41"/>
    </location>
</feature>